<dbReference type="AlphaFoldDB" id="H8X7B2"/>
<dbReference type="KEGG" id="cot:CORT_0E04550"/>
<dbReference type="InterPro" id="IPR014048">
    <property type="entry name" value="MethylDNA_cys_MeTrfase_DNA-bd"/>
</dbReference>
<dbReference type="GO" id="GO:0032259">
    <property type="term" value="P:methylation"/>
    <property type="evidence" value="ECO:0007669"/>
    <property type="project" value="UniProtKB-KW"/>
</dbReference>
<sequence length="199" mass="22286">MKSNNERKKNLYYTSLLATPTNALLVLDPEGKLYYASLGQNIVNLQNLLVKDFQGQKHVQLKPLSTVADKTKAETTIGKFRQLLVDPKVPQDIPIEIIFGTRLQRQIWQELMNIPIGEVKTYSQIAGKLNLSGKHARAIGAGCGANRIAIVIPCHRAIGANKKLTGYRYGKDTKTYLLKHELEEKFSEIAVEGEKGLWL</sequence>
<reference evidence="9 10" key="1">
    <citation type="journal article" date="2012" name="PLoS ONE">
        <title>Sequence and analysis of the genome of the pathogenic yeast Candida orthopsilosis.</title>
        <authorList>
            <person name="Riccombeni A."/>
            <person name="Vidanes G."/>
            <person name="Proux-Wera E."/>
            <person name="Wolfe K.H."/>
            <person name="Butler G."/>
        </authorList>
    </citation>
    <scope>NUCLEOTIDE SEQUENCE [LARGE SCALE GENOMIC DNA]</scope>
    <source>
        <strain evidence="9 10">Co 90-125</strain>
    </source>
</reference>
<evidence type="ECO:0000256" key="7">
    <source>
        <dbReference type="ARBA" id="ARBA00033095"/>
    </source>
</evidence>
<dbReference type="EC" id="2.1.1.63" evidence="2"/>
<dbReference type="OrthoDB" id="1907495at2759"/>
<dbReference type="EMBL" id="HE681723">
    <property type="protein sequence ID" value="CCG24041.1"/>
    <property type="molecule type" value="Genomic_DNA"/>
</dbReference>
<keyword evidence="4" id="KW-0227">DNA damage</keyword>
<dbReference type="Gene3D" id="1.10.10.10">
    <property type="entry name" value="Winged helix-like DNA-binding domain superfamily/Winged helix DNA-binding domain"/>
    <property type="match status" value="1"/>
</dbReference>
<dbReference type="GO" id="GO:0006281">
    <property type="term" value="P:DNA repair"/>
    <property type="evidence" value="ECO:0007669"/>
    <property type="project" value="InterPro"/>
</dbReference>
<name>H8X7B2_CANO9</name>
<accession>H8X7B2</accession>
<dbReference type="Proteomes" id="UP000005018">
    <property type="component" value="Chromosome 5"/>
</dbReference>
<organism evidence="9 10">
    <name type="scientific">Candida orthopsilosis (strain 90-125)</name>
    <name type="common">Yeast</name>
    <dbReference type="NCBI Taxonomy" id="1136231"/>
    <lineage>
        <taxon>Eukaryota</taxon>
        <taxon>Fungi</taxon>
        <taxon>Dikarya</taxon>
        <taxon>Ascomycota</taxon>
        <taxon>Saccharomycotina</taxon>
        <taxon>Pichiomycetes</taxon>
        <taxon>Debaryomycetaceae</taxon>
        <taxon>Candida/Lodderomyces clade</taxon>
        <taxon>Candida</taxon>
    </lineage>
</organism>
<feature type="domain" description="Methylated-DNA-[protein]-cysteine S-methyltransferase DNA binding" evidence="8">
    <location>
        <begin position="103"/>
        <end position="181"/>
    </location>
</feature>
<dbReference type="CDD" id="cd06445">
    <property type="entry name" value="ATase"/>
    <property type="match status" value="1"/>
</dbReference>
<dbReference type="SUPFAM" id="SSF46767">
    <property type="entry name" value="Methylated DNA-protein cysteine methyltransferase, C-terminal domain"/>
    <property type="match status" value="1"/>
</dbReference>
<dbReference type="InterPro" id="IPR036388">
    <property type="entry name" value="WH-like_DNA-bd_sf"/>
</dbReference>
<dbReference type="GeneID" id="14541243"/>
<gene>
    <name evidence="9" type="ORF">CORT_0E04550</name>
</gene>
<dbReference type="PANTHER" id="PTHR10815">
    <property type="entry name" value="METHYLATED-DNA--PROTEIN-CYSTEINE METHYLTRANSFERASE"/>
    <property type="match status" value="1"/>
</dbReference>
<dbReference type="NCBIfam" id="TIGR00589">
    <property type="entry name" value="ogt"/>
    <property type="match status" value="1"/>
</dbReference>
<protein>
    <recommendedName>
        <fullName evidence="3">Methylated-DNA--protein-cysteine methyltransferase</fullName>
        <ecNumber evidence="2">2.1.1.63</ecNumber>
    </recommendedName>
    <alternativeName>
        <fullName evidence="5">6-O-methylguanine-DNA methyltransferase</fullName>
    </alternativeName>
    <alternativeName>
        <fullName evidence="7">DNA repair MTase</fullName>
    </alternativeName>
    <alternativeName>
        <fullName evidence="6">O-6-methylguanine-DNA-alkyltransferase</fullName>
    </alternativeName>
</protein>
<proteinExistence type="inferred from homology"/>
<evidence type="ECO:0000256" key="1">
    <source>
        <dbReference type="ARBA" id="ARBA00008711"/>
    </source>
</evidence>
<comment type="similarity">
    <text evidence="1">Belongs to the MGMT family.</text>
</comment>
<dbReference type="GO" id="GO:0003908">
    <property type="term" value="F:methylated-DNA-[protein]-cysteine S-methyltransferase activity"/>
    <property type="evidence" value="ECO:0007669"/>
    <property type="project" value="UniProtKB-EC"/>
</dbReference>
<evidence type="ECO:0000256" key="2">
    <source>
        <dbReference type="ARBA" id="ARBA00011918"/>
    </source>
</evidence>
<evidence type="ECO:0000256" key="6">
    <source>
        <dbReference type="ARBA" id="ARBA00031621"/>
    </source>
</evidence>
<dbReference type="Pfam" id="PF01035">
    <property type="entry name" value="DNA_binding_1"/>
    <property type="match status" value="1"/>
</dbReference>
<evidence type="ECO:0000313" key="9">
    <source>
        <dbReference type="EMBL" id="CCG24041.1"/>
    </source>
</evidence>
<evidence type="ECO:0000256" key="4">
    <source>
        <dbReference type="ARBA" id="ARBA00022763"/>
    </source>
</evidence>
<evidence type="ECO:0000256" key="5">
    <source>
        <dbReference type="ARBA" id="ARBA00030795"/>
    </source>
</evidence>
<dbReference type="RefSeq" id="XP_003870171.1">
    <property type="nucleotide sequence ID" value="XM_003870122.1"/>
</dbReference>
<dbReference type="eggNOG" id="KOG4062">
    <property type="taxonomic scope" value="Eukaryota"/>
</dbReference>
<evidence type="ECO:0000259" key="8">
    <source>
        <dbReference type="Pfam" id="PF01035"/>
    </source>
</evidence>
<keyword evidence="10" id="KW-1185">Reference proteome</keyword>
<dbReference type="PANTHER" id="PTHR10815:SF13">
    <property type="entry name" value="METHYLATED-DNA--PROTEIN-CYSTEINE METHYLTRANSFERASE"/>
    <property type="match status" value="1"/>
</dbReference>
<evidence type="ECO:0000313" key="10">
    <source>
        <dbReference type="Proteomes" id="UP000005018"/>
    </source>
</evidence>
<keyword evidence="9" id="KW-0489">Methyltransferase</keyword>
<dbReference type="HOGENOM" id="CLU_000445_52_2_1"/>
<evidence type="ECO:0000256" key="3">
    <source>
        <dbReference type="ARBA" id="ARBA00015377"/>
    </source>
</evidence>
<keyword evidence="9" id="KW-0808">Transferase</keyword>
<dbReference type="InterPro" id="IPR036217">
    <property type="entry name" value="MethylDNA_cys_MeTrfase_DNAb"/>
</dbReference>